<reference evidence="1 2" key="1">
    <citation type="submission" date="2017-03" db="EMBL/GenBank/DDBJ databases">
        <authorList>
            <person name="Safronova V.I."/>
            <person name="Sazanova A.L."/>
            <person name="Chirak E.R."/>
        </authorList>
    </citation>
    <scope>NUCLEOTIDE SEQUENCE [LARGE SCALE GENOMIC DNA]</scope>
    <source>
        <strain evidence="1 2">Tri-43</strain>
    </source>
</reference>
<evidence type="ECO:0000313" key="2">
    <source>
        <dbReference type="Proteomes" id="UP000290767"/>
    </source>
</evidence>
<sequence>MTTKSTPKVTASRNGVLLRRLEHDAEKCARFSDDIMLLLFKLRTGFEIFRPMGPEIILF</sequence>
<dbReference type="EMBL" id="MZMU01000003">
    <property type="protein sequence ID" value="RXT29438.1"/>
    <property type="molecule type" value="Genomic_DNA"/>
</dbReference>
<dbReference type="Proteomes" id="UP000290767">
    <property type="component" value="Unassembled WGS sequence"/>
</dbReference>
<evidence type="ECO:0000313" key="1">
    <source>
        <dbReference type="EMBL" id="RXT29438.1"/>
    </source>
</evidence>
<gene>
    <name evidence="1" type="ORF">B5P46_08270</name>
</gene>
<accession>A0A4Q1UF01</accession>
<name>A0A4Q1UF01_RHILE</name>
<protein>
    <submittedName>
        <fullName evidence="1">Uncharacterized protein</fullName>
    </submittedName>
</protein>
<organism evidence="1 2">
    <name type="scientific">Rhizobium leguminosarum</name>
    <dbReference type="NCBI Taxonomy" id="384"/>
    <lineage>
        <taxon>Bacteria</taxon>
        <taxon>Pseudomonadati</taxon>
        <taxon>Pseudomonadota</taxon>
        <taxon>Alphaproteobacteria</taxon>
        <taxon>Hyphomicrobiales</taxon>
        <taxon>Rhizobiaceae</taxon>
        <taxon>Rhizobium/Agrobacterium group</taxon>
        <taxon>Rhizobium</taxon>
    </lineage>
</organism>
<dbReference type="AlphaFoldDB" id="A0A4Q1UF01"/>
<comment type="caution">
    <text evidence="1">The sequence shown here is derived from an EMBL/GenBank/DDBJ whole genome shotgun (WGS) entry which is preliminary data.</text>
</comment>
<proteinExistence type="predicted"/>